<dbReference type="Pfam" id="PF00512">
    <property type="entry name" value="HisKA"/>
    <property type="match status" value="1"/>
</dbReference>
<dbReference type="Gene3D" id="3.30.565.10">
    <property type="entry name" value="Histidine kinase-like ATPase, C-terminal domain"/>
    <property type="match status" value="1"/>
</dbReference>
<dbReference type="InterPro" id="IPR013655">
    <property type="entry name" value="PAS_fold_3"/>
</dbReference>
<name>A0AAC9QTV2_EUBLI</name>
<dbReference type="InterPro" id="IPR036890">
    <property type="entry name" value="HATPase_C_sf"/>
</dbReference>
<dbReference type="PROSITE" id="PS50109">
    <property type="entry name" value="HIS_KIN"/>
    <property type="match status" value="1"/>
</dbReference>
<evidence type="ECO:0000256" key="10">
    <source>
        <dbReference type="ARBA" id="ARBA00022840"/>
    </source>
</evidence>
<proteinExistence type="predicted"/>
<keyword evidence="11" id="KW-0902">Two-component regulatory system</keyword>
<dbReference type="Proteomes" id="UP000192391">
    <property type="component" value="Chromosome"/>
</dbReference>
<evidence type="ECO:0000256" key="9">
    <source>
        <dbReference type="ARBA" id="ARBA00022777"/>
    </source>
</evidence>
<dbReference type="InterPro" id="IPR011006">
    <property type="entry name" value="CheY-like_superfamily"/>
</dbReference>
<dbReference type="AlphaFoldDB" id="A0AAC9QTV2"/>
<keyword evidence="5" id="KW-1003">Cell membrane</keyword>
<dbReference type="GO" id="GO:0005524">
    <property type="term" value="F:ATP binding"/>
    <property type="evidence" value="ECO:0007669"/>
    <property type="project" value="UniProtKB-KW"/>
</dbReference>
<dbReference type="InterPro" id="IPR003594">
    <property type="entry name" value="HATPase_dom"/>
</dbReference>
<dbReference type="PRINTS" id="PR00344">
    <property type="entry name" value="BCTRLSENSOR"/>
</dbReference>
<dbReference type="CDD" id="cd17546">
    <property type="entry name" value="REC_hyHK_CKI1_RcsC-like"/>
    <property type="match status" value="2"/>
</dbReference>
<dbReference type="CDD" id="cd00130">
    <property type="entry name" value="PAS"/>
    <property type="match status" value="1"/>
</dbReference>
<dbReference type="Gene3D" id="3.40.50.2300">
    <property type="match status" value="2"/>
</dbReference>
<organism evidence="18 19">
    <name type="scientific">Eubacterium limosum</name>
    <dbReference type="NCBI Taxonomy" id="1736"/>
    <lineage>
        <taxon>Bacteria</taxon>
        <taxon>Bacillati</taxon>
        <taxon>Bacillota</taxon>
        <taxon>Clostridia</taxon>
        <taxon>Eubacteriales</taxon>
        <taxon>Eubacteriaceae</taxon>
        <taxon>Eubacterium</taxon>
    </lineage>
</organism>
<dbReference type="GO" id="GO:0009927">
    <property type="term" value="F:histidine phosphotransfer kinase activity"/>
    <property type="evidence" value="ECO:0007669"/>
    <property type="project" value="TreeGrafter"/>
</dbReference>
<dbReference type="Gene3D" id="1.10.287.130">
    <property type="match status" value="1"/>
</dbReference>
<protein>
    <recommendedName>
        <fullName evidence="4">Stage 0 sporulation protein A homolog</fullName>
        <ecNumber evidence="3">2.7.13.3</ecNumber>
    </recommendedName>
</protein>
<dbReference type="InterPro" id="IPR004358">
    <property type="entry name" value="Sig_transdc_His_kin-like_C"/>
</dbReference>
<evidence type="ECO:0000256" key="3">
    <source>
        <dbReference type="ARBA" id="ARBA00012438"/>
    </source>
</evidence>
<comment type="catalytic activity">
    <reaction evidence="1">
        <text>ATP + protein L-histidine = ADP + protein N-phospho-L-histidine.</text>
        <dbReference type="EC" id="2.7.13.3"/>
    </reaction>
</comment>
<evidence type="ECO:0000256" key="6">
    <source>
        <dbReference type="ARBA" id="ARBA00022553"/>
    </source>
</evidence>
<dbReference type="InterPro" id="IPR003661">
    <property type="entry name" value="HisK_dim/P_dom"/>
</dbReference>
<evidence type="ECO:0000256" key="8">
    <source>
        <dbReference type="ARBA" id="ARBA00022741"/>
    </source>
</evidence>
<dbReference type="EMBL" id="CP019962">
    <property type="protein sequence ID" value="ARD65779.1"/>
    <property type="molecule type" value="Genomic_DNA"/>
</dbReference>
<keyword evidence="10" id="KW-0067">ATP-binding</keyword>
<dbReference type="NCBIfam" id="TIGR00229">
    <property type="entry name" value="sensory_box"/>
    <property type="match status" value="1"/>
</dbReference>
<evidence type="ECO:0000256" key="14">
    <source>
        <dbReference type="PROSITE-ProRule" id="PRU00169"/>
    </source>
</evidence>
<dbReference type="PANTHER" id="PTHR43047:SF72">
    <property type="entry name" value="OSMOSENSING HISTIDINE PROTEIN KINASE SLN1"/>
    <property type="match status" value="1"/>
</dbReference>
<dbReference type="SMART" id="SM00387">
    <property type="entry name" value="HATPase_c"/>
    <property type="match status" value="1"/>
</dbReference>
<feature type="modified residue" description="4-aspartylphosphate" evidence="14">
    <location>
        <position position="706"/>
    </location>
</feature>
<feature type="domain" description="Histidine kinase" evidence="15">
    <location>
        <begin position="413"/>
        <end position="637"/>
    </location>
</feature>
<dbReference type="SUPFAM" id="SSF52172">
    <property type="entry name" value="CheY-like"/>
    <property type="match status" value="2"/>
</dbReference>
<accession>A0AAC9QTV2</accession>
<dbReference type="SMART" id="SM00388">
    <property type="entry name" value="HisKA"/>
    <property type="match status" value="1"/>
</dbReference>
<sequence>MIFMKDKNEIKPELSGEQLMLDSMGIGICRLLLREELPLLWANTEFYCITGYTEEIYQARFSNLRHYYQAYPEDFCMLKNTLFQAFDAGETWVRTTCRMPVPMRENWFQVTATMAETCQGDIPVINAVFVDVTDMYSLQEQRMRYFELMMDEYVGNIYISDMSTYELLYVNRVSCETLQQPMEKIIGRKCYEVIQGRSAPCPFCTNDYLTEDSFYEWEFFNPVLDRTFMIKNRIVNWYGHKARIELSHDMYSAEYKLAKKDREREALLRTIPGGFVRLDARDFKTILWYGADFLDMIGYTKEQFEKELHSQCTYIHPDDHARVKKAITGPQTTGKNTVFEVRIKRRSGEQRILTITMCYVDGLDSWDGIPSFYSIGLDITEERQEQQRQRIALEDAYQAVRVANSAKTDFLSSMSHDIRTPMNAIMGMTAIARVNMESPERVGDCLNKINVSSRHLLSLINEVLDMSKIESGKLDLSLEAVDLSEIVEGASDMCKALLTEKKHDFRVIVGQVQHEKVITDGDRLQQVFLNLLSNAIKYTPEGGKITLLINEKPSIIPKKGQYEFIFSDNGIGMEQEFLTHVFEPFSRAEDSRISKIQGTGLGMAITENVVHMMNGTIDVKSEPGKGSQFIVTVPLELQIEEEQSDVALAGLPVLVVDDDQIVCENAALLLNELGMRGYWVLSGAEAVESVQDAHGRGEDYFAVILDWKMPEMDGLETVKVIREEMGEEVPIIIISAYDFSDIEEEFLRAGADAFITKPLFKSKMLHVLQLFCCTGKTDIEDVGEEDTYTGLLGKRVLLAEDNDLNREIAVELLGMQGILVEAAENGKQAMEMFEASEPGYYQAILMDIQMPVMDGYEATGKIRAMHRADSDIPIFALTANAFVSDIGKAQRVGMNDHISKPIDMEKLTNILEQWIG</sequence>
<dbReference type="InterPro" id="IPR005467">
    <property type="entry name" value="His_kinase_dom"/>
</dbReference>
<evidence type="ECO:0000259" key="17">
    <source>
        <dbReference type="PROSITE" id="PS50112"/>
    </source>
</evidence>
<dbReference type="GO" id="GO:0005886">
    <property type="term" value="C:plasma membrane"/>
    <property type="evidence" value="ECO:0007669"/>
    <property type="project" value="UniProtKB-SubCell"/>
</dbReference>
<evidence type="ECO:0000256" key="13">
    <source>
        <dbReference type="ARBA" id="ARBA00024867"/>
    </source>
</evidence>
<evidence type="ECO:0000256" key="11">
    <source>
        <dbReference type="ARBA" id="ARBA00023012"/>
    </source>
</evidence>
<dbReference type="FunFam" id="3.30.565.10:FF:000023">
    <property type="entry name" value="PAS domain-containing sensor histidine kinase"/>
    <property type="match status" value="1"/>
</dbReference>
<dbReference type="SUPFAM" id="SSF47384">
    <property type="entry name" value="Homodimeric domain of signal transducing histidine kinase"/>
    <property type="match status" value="1"/>
</dbReference>
<feature type="modified residue" description="4-aspartylphosphate" evidence="14">
    <location>
        <position position="847"/>
    </location>
</feature>
<keyword evidence="12" id="KW-0472">Membrane</keyword>
<feature type="domain" description="Response regulatory" evidence="16">
    <location>
        <begin position="652"/>
        <end position="772"/>
    </location>
</feature>
<evidence type="ECO:0000256" key="5">
    <source>
        <dbReference type="ARBA" id="ARBA00022475"/>
    </source>
</evidence>
<evidence type="ECO:0000256" key="4">
    <source>
        <dbReference type="ARBA" id="ARBA00018672"/>
    </source>
</evidence>
<dbReference type="Pfam" id="PF08447">
    <property type="entry name" value="PAS_3"/>
    <property type="match status" value="1"/>
</dbReference>
<dbReference type="Pfam" id="PF00072">
    <property type="entry name" value="Response_reg"/>
    <property type="match status" value="2"/>
</dbReference>
<dbReference type="GO" id="GO:0000155">
    <property type="term" value="F:phosphorelay sensor kinase activity"/>
    <property type="evidence" value="ECO:0007669"/>
    <property type="project" value="InterPro"/>
</dbReference>
<dbReference type="Gene3D" id="3.30.450.20">
    <property type="entry name" value="PAS domain"/>
    <property type="match status" value="1"/>
</dbReference>
<dbReference type="Pfam" id="PF02518">
    <property type="entry name" value="HATPase_c"/>
    <property type="match status" value="1"/>
</dbReference>
<dbReference type="SMART" id="SM00448">
    <property type="entry name" value="REC"/>
    <property type="match status" value="2"/>
</dbReference>
<dbReference type="PROSITE" id="PS50110">
    <property type="entry name" value="RESPONSE_REGULATORY"/>
    <property type="match status" value="2"/>
</dbReference>
<evidence type="ECO:0000256" key="12">
    <source>
        <dbReference type="ARBA" id="ARBA00023136"/>
    </source>
</evidence>
<comment type="subcellular location">
    <subcellularLocation>
        <location evidence="2">Cell membrane</location>
    </subcellularLocation>
</comment>
<comment type="function">
    <text evidence="13">May play the central regulatory role in sporulation. It may be an element of the effector pathway responsible for the activation of sporulation genes in response to nutritional stress. Spo0A may act in concert with spo0H (a sigma factor) to control the expression of some genes that are critical to the sporulation process.</text>
</comment>
<keyword evidence="6 14" id="KW-0597">Phosphoprotein</keyword>
<evidence type="ECO:0000256" key="1">
    <source>
        <dbReference type="ARBA" id="ARBA00000085"/>
    </source>
</evidence>
<keyword evidence="7" id="KW-0808">Transferase</keyword>
<evidence type="ECO:0000256" key="7">
    <source>
        <dbReference type="ARBA" id="ARBA00022679"/>
    </source>
</evidence>
<reference evidence="19" key="1">
    <citation type="journal article" date="2017" name="Sci. Rep.">
        <title>Determination of the Genome and Primary Transcriptome of Syngas Fermenting Eubacterium limosum ATCC 8486.</title>
        <authorList>
            <person name="Song Y."/>
            <person name="Shin J."/>
            <person name="Jeong Y."/>
            <person name="Jin S."/>
            <person name="Lee J.K."/>
            <person name="Kim D.R."/>
            <person name="Kim S.C."/>
            <person name="Cho S."/>
            <person name="Cho B.K."/>
        </authorList>
    </citation>
    <scope>NUCLEOTIDE SEQUENCE [LARGE SCALE GENOMIC DNA]</scope>
    <source>
        <strain evidence="19">ATCC 8486</strain>
    </source>
</reference>
<keyword evidence="8" id="KW-0547">Nucleotide-binding</keyword>
<evidence type="ECO:0000313" key="19">
    <source>
        <dbReference type="Proteomes" id="UP000192391"/>
    </source>
</evidence>
<dbReference type="EC" id="2.7.13.3" evidence="3"/>
<dbReference type="InterPro" id="IPR036097">
    <property type="entry name" value="HisK_dim/P_sf"/>
</dbReference>
<evidence type="ECO:0000313" key="18">
    <source>
        <dbReference type="EMBL" id="ARD65779.1"/>
    </source>
</evidence>
<dbReference type="PANTHER" id="PTHR43047">
    <property type="entry name" value="TWO-COMPONENT HISTIDINE PROTEIN KINASE"/>
    <property type="match status" value="1"/>
</dbReference>
<dbReference type="CDD" id="cd00082">
    <property type="entry name" value="HisKA"/>
    <property type="match status" value="1"/>
</dbReference>
<dbReference type="SUPFAM" id="SSF55874">
    <property type="entry name" value="ATPase domain of HSP90 chaperone/DNA topoisomerase II/histidine kinase"/>
    <property type="match status" value="1"/>
</dbReference>
<evidence type="ECO:0000259" key="16">
    <source>
        <dbReference type="PROSITE" id="PS50110"/>
    </source>
</evidence>
<dbReference type="InterPro" id="IPR035965">
    <property type="entry name" value="PAS-like_dom_sf"/>
</dbReference>
<gene>
    <name evidence="18" type="ORF">B2M23_09595</name>
</gene>
<dbReference type="InterPro" id="IPR001789">
    <property type="entry name" value="Sig_transdc_resp-reg_receiver"/>
</dbReference>
<feature type="domain" description="PAS" evidence="17">
    <location>
        <begin position="260"/>
        <end position="327"/>
    </location>
</feature>
<evidence type="ECO:0000259" key="15">
    <source>
        <dbReference type="PROSITE" id="PS50109"/>
    </source>
</evidence>
<dbReference type="PROSITE" id="PS50112">
    <property type="entry name" value="PAS"/>
    <property type="match status" value="1"/>
</dbReference>
<dbReference type="KEGG" id="elim:B2M23_09595"/>
<dbReference type="InterPro" id="IPR000014">
    <property type="entry name" value="PAS"/>
</dbReference>
<evidence type="ECO:0000256" key="2">
    <source>
        <dbReference type="ARBA" id="ARBA00004236"/>
    </source>
</evidence>
<feature type="domain" description="Response regulatory" evidence="16">
    <location>
        <begin position="795"/>
        <end position="915"/>
    </location>
</feature>
<keyword evidence="9 18" id="KW-0418">Kinase</keyword>
<dbReference type="SUPFAM" id="SSF55785">
    <property type="entry name" value="PYP-like sensor domain (PAS domain)"/>
    <property type="match status" value="2"/>
</dbReference>